<proteinExistence type="predicted"/>
<keyword evidence="3" id="KW-1185">Reference proteome</keyword>
<dbReference type="EMBL" id="JBBMES010000013">
    <property type="protein sequence ID" value="MEQ2535615.1"/>
    <property type="molecule type" value="Genomic_DNA"/>
</dbReference>
<name>A0ABV1GQ43_9FIRM</name>
<evidence type="ECO:0008006" key="4">
    <source>
        <dbReference type="Google" id="ProtNLM"/>
    </source>
</evidence>
<organism evidence="2 3">
    <name type="scientific">Lachnospira intestinalis</name>
    <dbReference type="NCBI Taxonomy" id="3133158"/>
    <lineage>
        <taxon>Bacteria</taxon>
        <taxon>Bacillati</taxon>
        <taxon>Bacillota</taxon>
        <taxon>Clostridia</taxon>
        <taxon>Lachnospirales</taxon>
        <taxon>Lachnospiraceae</taxon>
        <taxon>Lachnospira</taxon>
    </lineage>
</organism>
<sequence length="282" mass="31965">MKALRICWQNVRKWGGNRRIWMLIILSILSVHLYTRGLWDICSYVGEPMSPWIFPFLFIFRYMKIEFMIPLVFIFCDAPFVDSNQMYVMLRTDRTTWGIGQVLYIFAGSFFYMFVLMMSTIVLNIGHIKWDNTWGNVLGLAGTSTVQTVLGHATDTVKVLGIVIKYFTPVQAMFFSALLMWLSFVLTGLIIYVFNIITGTKFIGVCVASFFIIFTAVADGKSMITRVSPMSWNSLNNIDIGGMTEYPGIVYVLTLYIVMIVVLSVIAVAAGRKTSINSSDEV</sequence>
<evidence type="ECO:0000313" key="2">
    <source>
        <dbReference type="EMBL" id="MEQ2535615.1"/>
    </source>
</evidence>
<dbReference type="Proteomes" id="UP001480973">
    <property type="component" value="Unassembled WGS sequence"/>
</dbReference>
<accession>A0ABV1GQ43</accession>
<evidence type="ECO:0000313" key="3">
    <source>
        <dbReference type="Proteomes" id="UP001480973"/>
    </source>
</evidence>
<gene>
    <name evidence="2" type="ORF">WMO38_10855</name>
</gene>
<feature type="transmembrane region" description="Helical" evidence="1">
    <location>
        <begin position="59"/>
        <end position="81"/>
    </location>
</feature>
<evidence type="ECO:0000256" key="1">
    <source>
        <dbReference type="SAM" id="Phobius"/>
    </source>
</evidence>
<feature type="transmembrane region" description="Helical" evidence="1">
    <location>
        <begin position="249"/>
        <end position="270"/>
    </location>
</feature>
<feature type="transmembrane region" description="Helical" evidence="1">
    <location>
        <begin position="202"/>
        <end position="224"/>
    </location>
</feature>
<keyword evidence="1" id="KW-0472">Membrane</keyword>
<feature type="transmembrane region" description="Helical" evidence="1">
    <location>
        <begin position="173"/>
        <end position="195"/>
    </location>
</feature>
<keyword evidence="1" id="KW-1133">Transmembrane helix</keyword>
<protein>
    <recommendedName>
        <fullName evidence="4">ABC-2 family transporter protein</fullName>
    </recommendedName>
</protein>
<feature type="transmembrane region" description="Helical" evidence="1">
    <location>
        <begin position="20"/>
        <end position="39"/>
    </location>
</feature>
<comment type="caution">
    <text evidence="2">The sequence shown here is derived from an EMBL/GenBank/DDBJ whole genome shotgun (WGS) entry which is preliminary data.</text>
</comment>
<keyword evidence="1" id="KW-0812">Transmembrane</keyword>
<feature type="transmembrane region" description="Helical" evidence="1">
    <location>
        <begin position="102"/>
        <end position="125"/>
    </location>
</feature>
<reference evidence="2 3" key="1">
    <citation type="submission" date="2024-03" db="EMBL/GenBank/DDBJ databases">
        <title>Human intestinal bacterial collection.</title>
        <authorList>
            <person name="Pauvert C."/>
            <person name="Hitch T.C.A."/>
            <person name="Clavel T."/>
        </authorList>
    </citation>
    <scope>NUCLEOTIDE SEQUENCE [LARGE SCALE GENOMIC DNA]</scope>
    <source>
        <strain evidence="2 3">CLA-JM-H10</strain>
    </source>
</reference>